<sequence length="289" mass="32595">MKFDLKIYSDDKKKKNHYHKKETSYSWEKKQIFFAKKKLKAIIILLSLILIYYFASNITGFKDLKAIFKFPLAIAWLIKNFIPDNESLKHIPIIIKTLGETCVIAASATTAAAFFALILALLGSQTTGINKPFKIILTMTASFLRNIPLVAWAMLLLFSFKQNNFTGFLALFIITLGHLIRAFKEMIEETSEESFTALRAAGVPYFPALFNAVFPSIAPGLVSWLLYTVETNVRDSALIGILTGTGIGFLFNLYFKSFRYNSAGLIILCLVIIVLIIDILSNKIRRILL</sequence>
<feature type="transmembrane region" description="Helical" evidence="7">
    <location>
        <begin position="103"/>
        <end position="123"/>
    </location>
</feature>
<feature type="transmembrane region" description="Helical" evidence="7">
    <location>
        <begin position="39"/>
        <end position="60"/>
    </location>
</feature>
<dbReference type="PATRIC" id="fig|999432.5.peg.2396"/>
<proteinExistence type="inferred from homology"/>
<feature type="transmembrane region" description="Helical" evidence="7">
    <location>
        <begin position="203"/>
        <end position="225"/>
    </location>
</feature>
<dbReference type="Proteomes" id="UP000011705">
    <property type="component" value="Chromosome"/>
</dbReference>
<feature type="transmembrane region" description="Helical" evidence="7">
    <location>
        <begin position="165"/>
        <end position="183"/>
    </location>
</feature>
<keyword evidence="4 7" id="KW-0812">Transmembrane</keyword>
<dbReference type="PANTHER" id="PTHR30043">
    <property type="entry name" value="PHOSPHONATES TRANSPORT SYSTEM PERMEASE PROTEIN"/>
    <property type="match status" value="1"/>
</dbReference>
<keyword evidence="3" id="KW-1003">Cell membrane</keyword>
<evidence type="ECO:0000256" key="2">
    <source>
        <dbReference type="ARBA" id="ARBA00022448"/>
    </source>
</evidence>
<dbReference type="GO" id="GO:0055085">
    <property type="term" value="P:transmembrane transport"/>
    <property type="evidence" value="ECO:0007669"/>
    <property type="project" value="InterPro"/>
</dbReference>
<reference evidence="9" key="1">
    <citation type="submission" date="2012-01" db="EMBL/GenBank/DDBJ databases">
        <title>The Genome Sequence of Treponema denticola H-22.</title>
        <authorList>
            <consortium name="The Broad Institute Genome Sequencing Platform"/>
            <person name="Earl A."/>
            <person name="Ward D."/>
            <person name="Feldgarden M."/>
            <person name="Gevers D."/>
            <person name="Blanton J.M."/>
            <person name="Fenno C.J."/>
            <person name="Baranova O.V."/>
            <person name="Mathney J."/>
            <person name="Dewhirst F.E."/>
            <person name="Izard J."/>
            <person name="Young S.K."/>
            <person name="Zeng Q."/>
            <person name="Gargeya S."/>
            <person name="Fitzgerald M."/>
            <person name="Haas B."/>
            <person name="Abouelleil A."/>
            <person name="Alvarado L."/>
            <person name="Arachchi H.M."/>
            <person name="Berlin A."/>
            <person name="Chapman S.B."/>
            <person name="Gearin G."/>
            <person name="Goldberg J."/>
            <person name="Griggs A."/>
            <person name="Gujja S."/>
            <person name="Hansen M."/>
            <person name="Heiman D."/>
            <person name="Howarth C."/>
            <person name="Larimer J."/>
            <person name="Lui A."/>
            <person name="MacDonald P.J.P."/>
            <person name="McCowen C."/>
            <person name="Montmayeur A."/>
            <person name="Murphy C."/>
            <person name="Neiman D."/>
            <person name="Pearson M."/>
            <person name="Priest M."/>
            <person name="Roberts A."/>
            <person name="Saif S."/>
            <person name="Shea T."/>
            <person name="Sisk P."/>
            <person name="Stolte C."/>
            <person name="Sykes S."/>
            <person name="Wortman J."/>
            <person name="Nusbaum C."/>
            <person name="Birren B."/>
        </authorList>
    </citation>
    <scope>NUCLEOTIDE SEQUENCE [LARGE SCALE GENOMIC DNA]</scope>
    <source>
        <strain evidence="9">H-22</strain>
    </source>
</reference>
<dbReference type="PANTHER" id="PTHR30043:SF1">
    <property type="entry name" value="ABC TRANSPORT SYSTEM PERMEASE PROTEIN P69"/>
    <property type="match status" value="1"/>
</dbReference>
<evidence type="ECO:0000256" key="4">
    <source>
        <dbReference type="ARBA" id="ARBA00022692"/>
    </source>
</evidence>
<dbReference type="AlphaFoldDB" id="A0A0E2E3H3"/>
<feature type="transmembrane region" description="Helical" evidence="7">
    <location>
        <begin position="261"/>
        <end position="280"/>
    </location>
</feature>
<evidence type="ECO:0000256" key="3">
    <source>
        <dbReference type="ARBA" id="ARBA00022475"/>
    </source>
</evidence>
<name>A0A0E2E3H3_TREDN</name>
<dbReference type="RefSeq" id="WP_002685779.1">
    <property type="nucleotide sequence ID" value="NZ_CM001795.1"/>
</dbReference>
<evidence type="ECO:0000313" key="9">
    <source>
        <dbReference type="EMBL" id="EMB30621.1"/>
    </source>
</evidence>
<dbReference type="PROSITE" id="PS50928">
    <property type="entry name" value="ABC_TM1"/>
    <property type="match status" value="1"/>
</dbReference>
<feature type="transmembrane region" description="Helical" evidence="7">
    <location>
        <begin position="135"/>
        <end position="158"/>
    </location>
</feature>
<dbReference type="Gene3D" id="1.10.3720.10">
    <property type="entry name" value="MetI-like"/>
    <property type="match status" value="1"/>
</dbReference>
<evidence type="ECO:0000256" key="1">
    <source>
        <dbReference type="ARBA" id="ARBA00004651"/>
    </source>
</evidence>
<organism evidence="9">
    <name type="scientific">Treponema denticola H-22</name>
    <dbReference type="NCBI Taxonomy" id="999432"/>
    <lineage>
        <taxon>Bacteria</taxon>
        <taxon>Pseudomonadati</taxon>
        <taxon>Spirochaetota</taxon>
        <taxon>Spirochaetia</taxon>
        <taxon>Spirochaetales</taxon>
        <taxon>Treponemataceae</taxon>
        <taxon>Treponema</taxon>
    </lineage>
</organism>
<accession>A0A0E2E3H3</accession>
<comment type="subcellular location">
    <subcellularLocation>
        <location evidence="1 7">Cell membrane</location>
        <topology evidence="1 7">Multi-pass membrane protein</topology>
    </subcellularLocation>
</comment>
<dbReference type="EMBL" id="AGDV01000021">
    <property type="protein sequence ID" value="EMB30621.1"/>
    <property type="molecule type" value="Genomic_DNA"/>
</dbReference>
<dbReference type="Pfam" id="PF00528">
    <property type="entry name" value="BPD_transp_1"/>
    <property type="match status" value="1"/>
</dbReference>
<feature type="domain" description="ABC transmembrane type-1" evidence="8">
    <location>
        <begin position="98"/>
        <end position="281"/>
    </location>
</feature>
<evidence type="ECO:0000256" key="6">
    <source>
        <dbReference type="ARBA" id="ARBA00023136"/>
    </source>
</evidence>
<gene>
    <name evidence="9" type="ORF">HMPREF9726_02306</name>
</gene>
<feature type="transmembrane region" description="Helical" evidence="7">
    <location>
        <begin position="237"/>
        <end position="255"/>
    </location>
</feature>
<comment type="similarity">
    <text evidence="7">Belongs to the binding-protein-dependent transport system permease family.</text>
</comment>
<evidence type="ECO:0000256" key="5">
    <source>
        <dbReference type="ARBA" id="ARBA00022989"/>
    </source>
</evidence>
<protein>
    <submittedName>
        <fullName evidence="9">Phosphonate ABC transporter, permease PhnE</fullName>
    </submittedName>
</protein>
<evidence type="ECO:0000256" key="7">
    <source>
        <dbReference type="RuleBase" id="RU363032"/>
    </source>
</evidence>
<dbReference type="InterPro" id="IPR035906">
    <property type="entry name" value="MetI-like_sf"/>
</dbReference>
<dbReference type="HOGENOM" id="CLU_064254_1_2_12"/>
<keyword evidence="6 7" id="KW-0472">Membrane</keyword>
<keyword evidence="2 7" id="KW-0813">Transport</keyword>
<dbReference type="SUPFAM" id="SSF161098">
    <property type="entry name" value="MetI-like"/>
    <property type="match status" value="1"/>
</dbReference>
<evidence type="ECO:0000259" key="8">
    <source>
        <dbReference type="PROSITE" id="PS50928"/>
    </source>
</evidence>
<dbReference type="GO" id="GO:0005886">
    <property type="term" value="C:plasma membrane"/>
    <property type="evidence" value="ECO:0007669"/>
    <property type="project" value="UniProtKB-SubCell"/>
</dbReference>
<keyword evidence="5 7" id="KW-1133">Transmembrane helix</keyword>
<comment type="caution">
    <text evidence="9">The sequence shown here is derived from an EMBL/GenBank/DDBJ whole genome shotgun (WGS) entry which is preliminary data.</text>
</comment>
<dbReference type="InterPro" id="IPR000515">
    <property type="entry name" value="MetI-like"/>
</dbReference>